<dbReference type="AlphaFoldDB" id="A0A0M0EDZ1"/>
<proteinExistence type="predicted"/>
<comment type="caution">
    <text evidence="2">The sequence shown here is derived from an EMBL/GenBank/DDBJ whole genome shotgun (WGS) entry which is preliminary data.</text>
</comment>
<organism evidence="2 3">
    <name type="scientific">Komagataeibacter europaeus</name>
    <name type="common">Gluconacetobacter europaeus</name>
    <dbReference type="NCBI Taxonomy" id="33995"/>
    <lineage>
        <taxon>Bacteria</taxon>
        <taxon>Pseudomonadati</taxon>
        <taxon>Pseudomonadota</taxon>
        <taxon>Alphaproteobacteria</taxon>
        <taxon>Acetobacterales</taxon>
        <taxon>Acetobacteraceae</taxon>
        <taxon>Komagataeibacter</taxon>
    </lineage>
</organism>
<feature type="region of interest" description="Disordered" evidence="1">
    <location>
        <begin position="123"/>
        <end position="146"/>
    </location>
</feature>
<dbReference type="RefSeq" id="WP_053324029.1">
    <property type="nucleotide sequence ID" value="NZ_LHUQ01000040.1"/>
</dbReference>
<dbReference type="InterPro" id="IPR009553">
    <property type="entry name" value="DUF1173"/>
</dbReference>
<evidence type="ECO:0000256" key="1">
    <source>
        <dbReference type="SAM" id="MobiDB-lite"/>
    </source>
</evidence>
<evidence type="ECO:0008006" key="4">
    <source>
        <dbReference type="Google" id="ProtNLM"/>
    </source>
</evidence>
<name>A0A0M0EDZ1_KOMEU</name>
<keyword evidence="3" id="KW-1185">Reference proteome</keyword>
<dbReference type="Pfam" id="PF06666">
    <property type="entry name" value="DUF1173"/>
    <property type="match status" value="1"/>
</dbReference>
<gene>
    <name evidence="2" type="ORF">KOEU_33380</name>
</gene>
<reference evidence="2" key="1">
    <citation type="submission" date="2015-08" db="EMBL/GenBank/DDBJ databases">
        <title>Draft genome sequence of Komagataeibacter europaeus CECT 8546 a cellulose producer strain from vinegar produced by the traditional method.</title>
        <authorList>
            <person name="Poehlein A."/>
            <person name="Valera M.J."/>
            <person name="Haack F.S."/>
            <person name="Mas A."/>
            <person name="Daniel R."/>
            <person name="Streit W.R."/>
            <person name="Mateo E."/>
        </authorList>
    </citation>
    <scope>NUCLEOTIDE SEQUENCE [LARGE SCALE GENOMIC DNA]</scope>
    <source>
        <strain evidence="2">CECT 8546</strain>
    </source>
</reference>
<dbReference type="Proteomes" id="UP000037566">
    <property type="component" value="Unassembled WGS sequence"/>
</dbReference>
<accession>A0A0M0EDZ1</accession>
<dbReference type="OrthoDB" id="7439415at2"/>
<evidence type="ECO:0000313" key="3">
    <source>
        <dbReference type="Proteomes" id="UP000037566"/>
    </source>
</evidence>
<dbReference type="PATRIC" id="fig|33995.3.peg.3698"/>
<sequence>MTGTIIILPGGERFQLEWRRTDPERWERRLKAKYDESRSAERSDKARCLCQHRGASLPLQIRYLADSHSYHLAVWPNEGPLHEKTCPFYKPDPEKSGRASYVNSVICEGEDGDVAVTLSIGLRRQGPPRPVDDTPLPASDRPGQARQRRMTPLGLLHLLWERAGLTEWRPQFARHRTPTVALGRIASAGTRIRAQGRLISDLLCPVVPGHEKFGRRLHAIVRTEGKENHLFLIGFVEALEPDLRGNFTMALNGQRDGYRCFLTVPAAERNRLARSHQLAAATLALPEAARQAHVVALLYVTARNIGTPNSRWRGWIQAEVRTGALMTVSRSMLPFESSHELAVADALVAAGRAFEKPLRFDAERDLVFPDFILRDTARSAGYPMEVFGRTDEAYTARRAGKENYYNMTFGRGGWWSWDATTESRIPAFPPTRKGATLS</sequence>
<evidence type="ECO:0000313" key="2">
    <source>
        <dbReference type="EMBL" id="KON63176.1"/>
    </source>
</evidence>
<dbReference type="STRING" id="33995.KOEU_33380"/>
<protein>
    <recommendedName>
        <fullName evidence="4">DUF1173 domain-containing protein</fullName>
    </recommendedName>
</protein>
<dbReference type="EMBL" id="LHUQ01000040">
    <property type="protein sequence ID" value="KON63176.1"/>
    <property type="molecule type" value="Genomic_DNA"/>
</dbReference>